<name>A0ABR3F258_9AGAR</name>
<organism evidence="3 4">
    <name type="scientific">Marasmius crinis-equi</name>
    <dbReference type="NCBI Taxonomy" id="585013"/>
    <lineage>
        <taxon>Eukaryota</taxon>
        <taxon>Fungi</taxon>
        <taxon>Dikarya</taxon>
        <taxon>Basidiomycota</taxon>
        <taxon>Agaricomycotina</taxon>
        <taxon>Agaricomycetes</taxon>
        <taxon>Agaricomycetidae</taxon>
        <taxon>Agaricales</taxon>
        <taxon>Marasmiineae</taxon>
        <taxon>Marasmiaceae</taxon>
        <taxon>Marasmius</taxon>
    </lineage>
</organism>
<feature type="compositionally biased region" description="Low complexity" evidence="1">
    <location>
        <begin position="529"/>
        <end position="538"/>
    </location>
</feature>
<evidence type="ECO:0000256" key="1">
    <source>
        <dbReference type="SAM" id="MobiDB-lite"/>
    </source>
</evidence>
<dbReference type="Proteomes" id="UP001465976">
    <property type="component" value="Unassembled WGS sequence"/>
</dbReference>
<feature type="compositionally biased region" description="Low complexity" evidence="1">
    <location>
        <begin position="357"/>
        <end position="369"/>
    </location>
</feature>
<dbReference type="Pfam" id="PF20149">
    <property type="entry name" value="DUF6532"/>
    <property type="match status" value="1"/>
</dbReference>
<dbReference type="InterPro" id="IPR045341">
    <property type="entry name" value="DUF6532"/>
</dbReference>
<feature type="compositionally biased region" description="Basic and acidic residues" evidence="1">
    <location>
        <begin position="931"/>
        <end position="942"/>
    </location>
</feature>
<feature type="region of interest" description="Disordered" evidence="1">
    <location>
        <begin position="131"/>
        <end position="224"/>
    </location>
</feature>
<feature type="compositionally biased region" description="Acidic residues" evidence="1">
    <location>
        <begin position="943"/>
        <end position="967"/>
    </location>
</feature>
<comment type="caution">
    <text evidence="3">The sequence shown here is derived from an EMBL/GenBank/DDBJ whole genome shotgun (WGS) entry which is preliminary data.</text>
</comment>
<dbReference type="EMBL" id="JBAHYK010001151">
    <property type="protein sequence ID" value="KAL0569295.1"/>
    <property type="molecule type" value="Genomic_DNA"/>
</dbReference>
<feature type="compositionally biased region" description="Polar residues" evidence="1">
    <location>
        <begin position="132"/>
        <end position="141"/>
    </location>
</feature>
<feature type="compositionally biased region" description="Acidic residues" evidence="1">
    <location>
        <begin position="25"/>
        <end position="37"/>
    </location>
</feature>
<sequence length="967" mass="107468">LDQAQFNQGFCFRFGLSTSEHNSPDEQDSSDPLDLSDTDSMTSIEPLRFASDIDMEEQKRIIADQYFQGNIKTAAILARNHGIDLEECKARTRVRATGALEFERVPFIEPPTSRRILCSNHIILAEPHTCDLESQTRSPASSLKRKTLDSEASNGTGKNLKSKNKVDKNVTIPDHEAENTETHQSDREQVVVPPRRRKQHQVQTTDEMPVDAPAPTRAPPGRKTKAVAQNNQLWMNPNAGCRKGTGATAKNNARKRERALSSAEQANKTKKAKQALESGNGIPSPPQWDDADQDGDIFMKDCVPEKKKQAFKSQLRSNNASFKKTAAKPTKSNSKQVEQSPPDEEESDSSVQGLDVEGSSNSNNGSTSNSEDDDGDLSNTQFVYEQASIVKPKSKATSTSPASQLFDDDNIPSSDELRNAAKRRRHAESSPPPPPSEDSDLEEVVVVKHLNLSGKSMPKTSMKTPAKKASTERRTVTSTVKASSSKTPTRSTSSTRPVDGTVRASAEKKKQSSKHAPRATLKDIESTPKPKSAKATSSKRLEDHKKEQTVIKVESDGDSEIEENTQTWSVAATAVRDPQSRKFNLGGQPETLREIIVLARTLVLEFAVFELMYPEYGKPGQFMRNFFLRAAIIVGKKDGVSAWVTKEAKEIYERFFKDSVFCRNLANVPMLRFFQFRSSTKSIVEKIVNVHYGLEDGDPDSVEDAKREVRQDLFVFARTKSGSKIPSEPYLHKAIKHVTRTLLMQEKGNGALGVVFEQRFRKLAVDEYDDQISEGAVSIPIVAAVAAAVCVALDEVISLVVVRPAFQETVYRRHYEHHVKRLELLRETQPEEFHSIMSKLYAFTRGWEVKNLRDEPSWAFNEEPEEERAQGLVEKATAHEEQVTMMTQAGGEVDLCGADIGVGREVESAPPAPDNVEEKTGARRKLKGKGKAIDQVEDKVEDVGDEEGEDEVEDIEDEEDEEDGDEE</sequence>
<feature type="region of interest" description="Disordered" evidence="1">
    <location>
        <begin position="905"/>
        <end position="967"/>
    </location>
</feature>
<protein>
    <recommendedName>
        <fullName evidence="2">DUF6532 domain-containing protein</fullName>
    </recommendedName>
</protein>
<keyword evidence="4" id="KW-1185">Reference proteome</keyword>
<feature type="compositionally biased region" description="Polar residues" evidence="1">
    <location>
        <begin position="150"/>
        <end position="159"/>
    </location>
</feature>
<feature type="compositionally biased region" description="Low complexity" evidence="1">
    <location>
        <begin position="476"/>
        <end position="497"/>
    </location>
</feature>
<gene>
    <name evidence="3" type="ORF">V5O48_012671</name>
</gene>
<feature type="compositionally biased region" description="Polar residues" evidence="1">
    <location>
        <begin position="311"/>
        <end position="322"/>
    </location>
</feature>
<feature type="region of interest" description="Disordered" evidence="1">
    <location>
        <begin position="237"/>
        <end position="564"/>
    </location>
</feature>
<reference evidence="3 4" key="1">
    <citation type="submission" date="2024-02" db="EMBL/GenBank/DDBJ databases">
        <title>A draft genome for the cacao thread blight pathogen Marasmius crinis-equi.</title>
        <authorList>
            <person name="Cohen S.P."/>
            <person name="Baruah I.K."/>
            <person name="Amoako-Attah I."/>
            <person name="Bukari Y."/>
            <person name="Meinhardt L.W."/>
            <person name="Bailey B.A."/>
        </authorList>
    </citation>
    <scope>NUCLEOTIDE SEQUENCE [LARGE SCALE GENOMIC DNA]</scope>
    <source>
        <strain evidence="3 4">GH-76</strain>
    </source>
</reference>
<feature type="region of interest" description="Disordered" evidence="1">
    <location>
        <begin position="17"/>
        <end position="38"/>
    </location>
</feature>
<feature type="compositionally biased region" description="Basic and acidic residues" evidence="1">
    <location>
        <begin position="539"/>
        <end position="555"/>
    </location>
</feature>
<feature type="compositionally biased region" description="Basic and acidic residues" evidence="1">
    <location>
        <begin position="297"/>
        <end position="308"/>
    </location>
</feature>
<evidence type="ECO:0000313" key="3">
    <source>
        <dbReference type="EMBL" id="KAL0569295.1"/>
    </source>
</evidence>
<evidence type="ECO:0000313" key="4">
    <source>
        <dbReference type="Proteomes" id="UP001465976"/>
    </source>
</evidence>
<accession>A0ABR3F258</accession>
<evidence type="ECO:0000259" key="2">
    <source>
        <dbReference type="Pfam" id="PF20149"/>
    </source>
</evidence>
<feature type="domain" description="DUF6532" evidence="2">
    <location>
        <begin position="643"/>
        <end position="823"/>
    </location>
</feature>
<feature type="non-terminal residue" evidence="3">
    <location>
        <position position="1"/>
    </location>
</feature>
<proteinExistence type="predicted"/>
<feature type="compositionally biased region" description="Basic and acidic residues" evidence="1">
    <location>
        <begin position="164"/>
        <end position="189"/>
    </location>
</feature>